<feature type="compositionally biased region" description="Pro residues" evidence="1">
    <location>
        <begin position="56"/>
        <end position="67"/>
    </location>
</feature>
<dbReference type="AlphaFoldDB" id="A0AAV7P0S3"/>
<evidence type="ECO:0000313" key="3">
    <source>
        <dbReference type="Proteomes" id="UP001066276"/>
    </source>
</evidence>
<gene>
    <name evidence="2" type="ORF">NDU88_000346</name>
</gene>
<proteinExistence type="predicted"/>
<comment type="caution">
    <text evidence="2">The sequence shown here is derived from an EMBL/GenBank/DDBJ whole genome shotgun (WGS) entry which is preliminary data.</text>
</comment>
<name>A0AAV7P0S3_PLEWA</name>
<evidence type="ECO:0000256" key="1">
    <source>
        <dbReference type="SAM" id="MobiDB-lite"/>
    </source>
</evidence>
<evidence type="ECO:0000313" key="2">
    <source>
        <dbReference type="EMBL" id="KAJ1121827.1"/>
    </source>
</evidence>
<reference evidence="2" key="1">
    <citation type="journal article" date="2022" name="bioRxiv">
        <title>Sequencing and chromosome-scale assembly of the giantPleurodeles waltlgenome.</title>
        <authorList>
            <person name="Brown T."/>
            <person name="Elewa A."/>
            <person name="Iarovenko S."/>
            <person name="Subramanian E."/>
            <person name="Araus A.J."/>
            <person name="Petzold A."/>
            <person name="Susuki M."/>
            <person name="Suzuki K.-i.T."/>
            <person name="Hayashi T."/>
            <person name="Toyoda A."/>
            <person name="Oliveira C."/>
            <person name="Osipova E."/>
            <person name="Leigh N.D."/>
            <person name="Simon A."/>
            <person name="Yun M.H."/>
        </authorList>
    </citation>
    <scope>NUCLEOTIDE SEQUENCE</scope>
    <source>
        <strain evidence="2">20211129_DDA</strain>
        <tissue evidence="2">Liver</tissue>
    </source>
</reference>
<accession>A0AAV7P0S3</accession>
<dbReference type="Proteomes" id="UP001066276">
    <property type="component" value="Chromosome 7"/>
</dbReference>
<sequence length="120" mass="12569">MGGAGEKTGDTAPSQDPLQWVLLFPRLRRSRLFSVAGRGPQTPRSARGLPCSRPGPLSPPPRGPTPGPAFCAGETGGRRRAGRRQWARGGLSPFPVSVPVGLASVRGLRRSRPLLAAATP</sequence>
<protein>
    <submittedName>
        <fullName evidence="2">Uncharacterized protein</fullName>
    </submittedName>
</protein>
<dbReference type="EMBL" id="JANPWB010000011">
    <property type="protein sequence ID" value="KAJ1121827.1"/>
    <property type="molecule type" value="Genomic_DNA"/>
</dbReference>
<organism evidence="2 3">
    <name type="scientific">Pleurodeles waltl</name>
    <name type="common">Iberian ribbed newt</name>
    <dbReference type="NCBI Taxonomy" id="8319"/>
    <lineage>
        <taxon>Eukaryota</taxon>
        <taxon>Metazoa</taxon>
        <taxon>Chordata</taxon>
        <taxon>Craniata</taxon>
        <taxon>Vertebrata</taxon>
        <taxon>Euteleostomi</taxon>
        <taxon>Amphibia</taxon>
        <taxon>Batrachia</taxon>
        <taxon>Caudata</taxon>
        <taxon>Salamandroidea</taxon>
        <taxon>Salamandridae</taxon>
        <taxon>Pleurodelinae</taxon>
        <taxon>Pleurodeles</taxon>
    </lineage>
</organism>
<keyword evidence="3" id="KW-1185">Reference proteome</keyword>
<feature type="region of interest" description="Disordered" evidence="1">
    <location>
        <begin position="34"/>
        <end position="92"/>
    </location>
</feature>